<dbReference type="PROSITE" id="PS50053">
    <property type="entry name" value="UBIQUITIN_2"/>
    <property type="match status" value="1"/>
</dbReference>
<keyword evidence="3" id="KW-1185">Reference proteome</keyword>
<dbReference type="InterPro" id="IPR000626">
    <property type="entry name" value="Ubiquitin-like_dom"/>
</dbReference>
<dbReference type="EMBL" id="KB706350">
    <property type="protein sequence ID" value="EMR67818.1"/>
    <property type="molecule type" value="Genomic_DNA"/>
</dbReference>
<evidence type="ECO:0000313" key="3">
    <source>
        <dbReference type="Proteomes" id="UP000012174"/>
    </source>
</evidence>
<name>M7STI4_EUTLA</name>
<feature type="domain" description="Ubiquitin-like" evidence="1">
    <location>
        <begin position="168"/>
        <end position="248"/>
    </location>
</feature>
<organism evidence="2 3">
    <name type="scientific">Eutypa lata (strain UCR-EL1)</name>
    <name type="common">Grapevine dieback disease fungus</name>
    <name type="synonym">Eutypa armeniacae</name>
    <dbReference type="NCBI Taxonomy" id="1287681"/>
    <lineage>
        <taxon>Eukaryota</taxon>
        <taxon>Fungi</taxon>
        <taxon>Dikarya</taxon>
        <taxon>Ascomycota</taxon>
        <taxon>Pezizomycotina</taxon>
        <taxon>Sordariomycetes</taxon>
        <taxon>Xylariomycetidae</taxon>
        <taxon>Xylariales</taxon>
        <taxon>Diatrypaceae</taxon>
        <taxon>Eutypa</taxon>
    </lineage>
</organism>
<dbReference type="STRING" id="1287681.M7STI4"/>
<sequence length="425" mass="46788">MTVSQPKYRCTTDGNHLSIVNADSNCQRLDISFKRTIRVPDNVEISTLPPELGTFPLYKVKDFASRLHPDLAARGGVFLPMYQKEAMWIDFHANTPFIVKIYCGGVNAISAEHYAEDLNTKFRRLKHSINKGDIQDYIVVPGQPWVDGIATEPGVVRQFVAMPIGEGYTIEAQLTGEECRGGLQFEITPSVFVPPKKVRMYIDSGIEYFNVNVKTLTGKTITIPSLTLAEYGIEKDDVVHLVLRLRGGGPGHTMGIAAGGKIEQTISRDSYNPDTWDKLTLTIPVHVLNSAAFRSVTGHNPPECPIDASTYANANLPFFKLYEEPSAVYGAFDAVKSVNEIEQERGLADGSEPSVKPRVIRLVKDGHAVRTATQVDISKFVDDPDGLLNPAGPLREFRTLEGLQSELKSLTLGPDDKQRSEVSSG</sequence>
<accession>M7STI4</accession>
<dbReference type="OrthoDB" id="428577at2759"/>
<dbReference type="eggNOG" id="ENOG502S18D">
    <property type="taxonomic scope" value="Eukaryota"/>
</dbReference>
<proteinExistence type="predicted"/>
<dbReference type="HOGENOM" id="CLU_027438_0_0_1"/>
<dbReference type="Proteomes" id="UP000012174">
    <property type="component" value="Unassembled WGS sequence"/>
</dbReference>
<dbReference type="AlphaFoldDB" id="M7STI4"/>
<evidence type="ECO:0000313" key="2">
    <source>
        <dbReference type="EMBL" id="EMR67818.1"/>
    </source>
</evidence>
<dbReference type="OMA" id="VIKCRIE"/>
<dbReference type="KEGG" id="ela:UCREL1_5186"/>
<protein>
    <submittedName>
        <fullName evidence="2">Putative integral membrane protein</fullName>
    </submittedName>
</protein>
<dbReference type="InterPro" id="IPR029071">
    <property type="entry name" value="Ubiquitin-like_domsf"/>
</dbReference>
<reference evidence="3" key="1">
    <citation type="journal article" date="2013" name="Genome Announc.">
        <title>Draft genome sequence of the grapevine dieback fungus Eutypa lata UCR-EL1.</title>
        <authorList>
            <person name="Blanco-Ulate B."/>
            <person name="Rolshausen P.E."/>
            <person name="Cantu D."/>
        </authorList>
    </citation>
    <scope>NUCLEOTIDE SEQUENCE [LARGE SCALE GENOMIC DNA]</scope>
    <source>
        <strain evidence="3">UCR-EL1</strain>
    </source>
</reference>
<gene>
    <name evidence="2" type="ORF">UCREL1_5186</name>
</gene>
<evidence type="ECO:0000259" key="1">
    <source>
        <dbReference type="PROSITE" id="PS50053"/>
    </source>
</evidence>
<dbReference type="SUPFAM" id="SSF54236">
    <property type="entry name" value="Ubiquitin-like"/>
    <property type="match status" value="1"/>
</dbReference>